<dbReference type="Proteomes" id="UP000576209">
    <property type="component" value="Unassembled WGS sequence"/>
</dbReference>
<organism evidence="6 7">
    <name type="scientific">Neolewinella aquimaris</name>
    <dbReference type="NCBI Taxonomy" id="1835722"/>
    <lineage>
        <taxon>Bacteria</taxon>
        <taxon>Pseudomonadati</taxon>
        <taxon>Bacteroidota</taxon>
        <taxon>Saprospiria</taxon>
        <taxon>Saprospirales</taxon>
        <taxon>Lewinellaceae</taxon>
        <taxon>Neolewinella</taxon>
    </lineage>
</organism>
<dbReference type="SUPFAM" id="SSF50022">
    <property type="entry name" value="ISP domain"/>
    <property type="match status" value="1"/>
</dbReference>
<protein>
    <submittedName>
        <fullName evidence="6">Nitrite reductase/ring-hydroxylating ferredoxin subunit</fullName>
    </submittedName>
</protein>
<evidence type="ECO:0000256" key="2">
    <source>
        <dbReference type="ARBA" id="ARBA00022723"/>
    </source>
</evidence>
<gene>
    <name evidence="6" type="ORF">GGR28_001304</name>
</gene>
<dbReference type="AlphaFoldDB" id="A0A840E0D9"/>
<keyword evidence="1" id="KW-0001">2Fe-2S</keyword>
<dbReference type="RefSeq" id="WP_183494925.1">
    <property type="nucleotide sequence ID" value="NZ_JACIFF010000002.1"/>
</dbReference>
<evidence type="ECO:0000313" key="7">
    <source>
        <dbReference type="Proteomes" id="UP000576209"/>
    </source>
</evidence>
<dbReference type="GO" id="GO:0051537">
    <property type="term" value="F:2 iron, 2 sulfur cluster binding"/>
    <property type="evidence" value="ECO:0007669"/>
    <property type="project" value="UniProtKB-KW"/>
</dbReference>
<comment type="caution">
    <text evidence="6">The sequence shown here is derived from an EMBL/GenBank/DDBJ whole genome shotgun (WGS) entry which is preliminary data.</text>
</comment>
<accession>A0A840E0D9</accession>
<evidence type="ECO:0000259" key="5">
    <source>
        <dbReference type="PROSITE" id="PS51296"/>
    </source>
</evidence>
<evidence type="ECO:0000256" key="3">
    <source>
        <dbReference type="ARBA" id="ARBA00023004"/>
    </source>
</evidence>
<dbReference type="GO" id="GO:0046872">
    <property type="term" value="F:metal ion binding"/>
    <property type="evidence" value="ECO:0007669"/>
    <property type="project" value="UniProtKB-KW"/>
</dbReference>
<keyword evidence="2" id="KW-0479">Metal-binding</keyword>
<keyword evidence="3" id="KW-0408">Iron</keyword>
<evidence type="ECO:0000256" key="4">
    <source>
        <dbReference type="ARBA" id="ARBA00023014"/>
    </source>
</evidence>
<keyword evidence="7" id="KW-1185">Reference proteome</keyword>
<name>A0A840E0D9_9BACT</name>
<dbReference type="InterPro" id="IPR017941">
    <property type="entry name" value="Rieske_2Fe-2S"/>
</dbReference>
<proteinExistence type="predicted"/>
<dbReference type="InterPro" id="IPR036922">
    <property type="entry name" value="Rieske_2Fe-2S_sf"/>
</dbReference>
<feature type="domain" description="Rieske" evidence="5">
    <location>
        <begin position="48"/>
        <end position="138"/>
    </location>
</feature>
<dbReference type="EMBL" id="JACIFF010000002">
    <property type="protein sequence ID" value="MBB4078691.1"/>
    <property type="molecule type" value="Genomic_DNA"/>
</dbReference>
<dbReference type="Gene3D" id="2.102.10.10">
    <property type="entry name" value="Rieske [2Fe-2S] iron-sulphur domain"/>
    <property type="match status" value="1"/>
</dbReference>
<reference evidence="6 7" key="1">
    <citation type="submission" date="2020-08" db="EMBL/GenBank/DDBJ databases">
        <title>Genomic Encyclopedia of Type Strains, Phase IV (KMG-IV): sequencing the most valuable type-strain genomes for metagenomic binning, comparative biology and taxonomic classification.</title>
        <authorList>
            <person name="Goeker M."/>
        </authorList>
    </citation>
    <scope>NUCLEOTIDE SEQUENCE [LARGE SCALE GENOMIC DNA]</scope>
    <source>
        <strain evidence="6 7">DSM 105137</strain>
    </source>
</reference>
<keyword evidence="4" id="KW-0411">Iron-sulfur</keyword>
<sequence length="140" mass="14947">MNRKDFLNNLGIGAAFALTATCLGGCSKEEDEAFTPTPSTGIDFTLDLNATENAPLATDGGYVVRNKIVVARTLTGDYVAATQQCSHEGNLAVQLRNDEWYCTVHGARYTLAGDGLNQFGSNGLTTYKTALNGTDLRVFS</sequence>
<dbReference type="Pfam" id="PF00355">
    <property type="entry name" value="Rieske"/>
    <property type="match status" value="1"/>
</dbReference>
<evidence type="ECO:0000256" key="1">
    <source>
        <dbReference type="ARBA" id="ARBA00022714"/>
    </source>
</evidence>
<dbReference type="PROSITE" id="PS51296">
    <property type="entry name" value="RIESKE"/>
    <property type="match status" value="1"/>
</dbReference>
<evidence type="ECO:0000313" key="6">
    <source>
        <dbReference type="EMBL" id="MBB4078691.1"/>
    </source>
</evidence>